<dbReference type="AlphaFoldDB" id="A0A1T5B2X2"/>
<dbReference type="EMBL" id="FUYM01000002">
    <property type="protein sequence ID" value="SKB41320.1"/>
    <property type="molecule type" value="Genomic_DNA"/>
</dbReference>
<dbReference type="OrthoDB" id="2548453at2"/>
<dbReference type="RefSeq" id="WP_079647162.1">
    <property type="nucleotide sequence ID" value="NZ_FUYM01000002.1"/>
</dbReference>
<keyword evidence="2" id="KW-1185">Reference proteome</keyword>
<accession>A0A1T5B2X2</accession>
<dbReference type="STRING" id="439228.SAMN06295920_102423"/>
<organism evidence="1 2">
    <name type="scientific">Rhizorhabdus histidinilytica</name>
    <dbReference type="NCBI Taxonomy" id="439228"/>
    <lineage>
        <taxon>Bacteria</taxon>
        <taxon>Pseudomonadati</taxon>
        <taxon>Pseudomonadota</taxon>
        <taxon>Alphaproteobacteria</taxon>
        <taxon>Sphingomonadales</taxon>
        <taxon>Sphingomonadaceae</taxon>
        <taxon>Rhizorhabdus</taxon>
    </lineage>
</organism>
<protein>
    <recommendedName>
        <fullName evidence="3">Class I SAM-dependent methyltransferase</fullName>
    </recommendedName>
</protein>
<sequence length="396" mass="41723">MEAHAQDTARDLDPFGFMIGHASAIRPLGGKERSPDPRYVFHTPYVEFRPGRVLFTIRFDKLKASFGELRVNINAFIPGSGRDAIFVTSVRLQLGDASAVARGLSIPFLSVAGATYAAFGYCAEGTDAQAAGISIHAEQLEANDEAGQQPLLPTHFTGTDLQMPARLVGDDTPCFIDPASQPLTEAQLGEPAFEHWASRLSPRPAAPDAQWRLAFIAQALDRYGMLRSGACGIGWGEESRALAPIFAAAGSDVALAAPPADAGGLSIAWNAFACSALDAVPGPDGALPGKLISLVEQPADQRGFDFLWSIGMAEQGYAAGSTVNLLAELMSVLRPGGYAVHLFDLAANAGAAGIPRSEVERLAVMLIARGFSVAQLHFAGIGPRATVPFALIARKD</sequence>
<reference evidence="2" key="1">
    <citation type="submission" date="2017-02" db="EMBL/GenBank/DDBJ databases">
        <authorList>
            <person name="Varghese N."/>
            <person name="Submissions S."/>
        </authorList>
    </citation>
    <scope>NUCLEOTIDE SEQUENCE [LARGE SCALE GENOMIC DNA]</scope>
    <source>
        <strain evidence="2">UM2</strain>
    </source>
</reference>
<evidence type="ECO:0000313" key="1">
    <source>
        <dbReference type="EMBL" id="SKB41320.1"/>
    </source>
</evidence>
<evidence type="ECO:0000313" key="2">
    <source>
        <dbReference type="Proteomes" id="UP000189818"/>
    </source>
</evidence>
<gene>
    <name evidence="1" type="ORF">SAMN06295920_102423</name>
</gene>
<dbReference type="Proteomes" id="UP000189818">
    <property type="component" value="Unassembled WGS sequence"/>
</dbReference>
<proteinExistence type="predicted"/>
<evidence type="ECO:0008006" key="3">
    <source>
        <dbReference type="Google" id="ProtNLM"/>
    </source>
</evidence>
<name>A0A1T5B2X2_9SPHN</name>